<dbReference type="PROSITE" id="PS52050">
    <property type="entry name" value="WYL"/>
    <property type="match status" value="1"/>
</dbReference>
<feature type="domain" description="HTH deoR-type" evidence="3">
    <location>
        <begin position="2"/>
        <end position="57"/>
    </location>
</feature>
<dbReference type="PANTHER" id="PTHR34580:SF1">
    <property type="entry name" value="PROTEIN PAFC"/>
    <property type="match status" value="1"/>
</dbReference>
<protein>
    <submittedName>
        <fullName evidence="4">DNA-binding transcriptional regulator YafY</fullName>
    </submittedName>
</protein>
<dbReference type="PROSITE" id="PS51000">
    <property type="entry name" value="HTH_DEOR_2"/>
    <property type="match status" value="1"/>
</dbReference>
<dbReference type="Proteomes" id="UP001229346">
    <property type="component" value="Unassembled WGS sequence"/>
</dbReference>
<comment type="caution">
    <text evidence="4">The sequence shown here is derived from an EMBL/GenBank/DDBJ whole genome shotgun (WGS) entry which is preliminary data.</text>
</comment>
<dbReference type="InterPro" id="IPR028349">
    <property type="entry name" value="PafC-like"/>
</dbReference>
<dbReference type="Pfam" id="PF13280">
    <property type="entry name" value="WYL"/>
    <property type="match status" value="1"/>
</dbReference>
<evidence type="ECO:0000256" key="1">
    <source>
        <dbReference type="ARBA" id="ARBA00023015"/>
    </source>
</evidence>
<evidence type="ECO:0000313" key="4">
    <source>
        <dbReference type="EMBL" id="MDQ0113817.1"/>
    </source>
</evidence>
<dbReference type="Pfam" id="PF08279">
    <property type="entry name" value="HTH_11"/>
    <property type="match status" value="1"/>
</dbReference>
<dbReference type="RefSeq" id="WP_307205075.1">
    <property type="nucleotide sequence ID" value="NZ_JAUSSU010000006.1"/>
</dbReference>
<evidence type="ECO:0000313" key="5">
    <source>
        <dbReference type="Proteomes" id="UP001229346"/>
    </source>
</evidence>
<proteinExistence type="predicted"/>
<dbReference type="InterPro" id="IPR013196">
    <property type="entry name" value="HTH_11"/>
</dbReference>
<evidence type="ECO:0000259" key="3">
    <source>
        <dbReference type="PROSITE" id="PS51000"/>
    </source>
</evidence>
<dbReference type="InterPro" id="IPR051534">
    <property type="entry name" value="CBASS_pafABC_assoc_protein"/>
</dbReference>
<dbReference type="InterPro" id="IPR026881">
    <property type="entry name" value="WYL_dom"/>
</dbReference>
<sequence length="308" mass="35060">MKLDRLLAITMTLLNQPRVSATALAERFEVSLRTIYRDMEAINQSGIPIVSYPGTDGGYEIMSNYRIDKQVLTLEDFSSIYAALRGIRTATDSSDDHELLDKIGAMIPGSADTAKADISRIDLDFKPTPNDKLKFGPLHDAIKELHLVRFAYLNNKGEESERTVEPMGLYLKGYVWYFYGYCLLRSEVRNFRLSRILRLTVLPETFVRRSYTLQDVEKQFMSKADFSKVEVELHFAPAARTRVLDEFGFDQIHDNEDGTLSVTAHYSSTNRALQTVLSYGTQVTVTAPLDFIEELKKHIRGMTEKYGV</sequence>
<dbReference type="PIRSF" id="PIRSF016838">
    <property type="entry name" value="PafC"/>
    <property type="match status" value="1"/>
</dbReference>
<gene>
    <name evidence="4" type="ORF">J2T15_003260</name>
</gene>
<dbReference type="InterPro" id="IPR036390">
    <property type="entry name" value="WH_DNA-bd_sf"/>
</dbReference>
<dbReference type="EMBL" id="JAUSSU010000006">
    <property type="protein sequence ID" value="MDQ0113817.1"/>
    <property type="molecule type" value="Genomic_DNA"/>
</dbReference>
<dbReference type="InterPro" id="IPR036388">
    <property type="entry name" value="WH-like_DNA-bd_sf"/>
</dbReference>
<organism evidence="4 5">
    <name type="scientific">Paenibacillus harenae</name>
    <dbReference type="NCBI Taxonomy" id="306543"/>
    <lineage>
        <taxon>Bacteria</taxon>
        <taxon>Bacillati</taxon>
        <taxon>Bacillota</taxon>
        <taxon>Bacilli</taxon>
        <taxon>Bacillales</taxon>
        <taxon>Paenibacillaceae</taxon>
        <taxon>Paenibacillus</taxon>
    </lineage>
</organism>
<accession>A0ABT9U3L2</accession>
<keyword evidence="5" id="KW-1185">Reference proteome</keyword>
<evidence type="ECO:0000256" key="2">
    <source>
        <dbReference type="ARBA" id="ARBA00023163"/>
    </source>
</evidence>
<dbReference type="InterPro" id="IPR001034">
    <property type="entry name" value="DeoR_HTH"/>
</dbReference>
<dbReference type="GO" id="GO:0003677">
    <property type="term" value="F:DNA binding"/>
    <property type="evidence" value="ECO:0007669"/>
    <property type="project" value="UniProtKB-KW"/>
</dbReference>
<dbReference type="SUPFAM" id="SSF46785">
    <property type="entry name" value="Winged helix' DNA-binding domain"/>
    <property type="match status" value="1"/>
</dbReference>
<reference evidence="4 5" key="1">
    <citation type="submission" date="2023-07" db="EMBL/GenBank/DDBJ databases">
        <title>Sorghum-associated microbial communities from plants grown in Nebraska, USA.</title>
        <authorList>
            <person name="Schachtman D."/>
        </authorList>
    </citation>
    <scope>NUCLEOTIDE SEQUENCE [LARGE SCALE GENOMIC DNA]</scope>
    <source>
        <strain evidence="4 5">CC482</strain>
    </source>
</reference>
<keyword evidence="1" id="KW-0805">Transcription regulation</keyword>
<dbReference type="PANTHER" id="PTHR34580">
    <property type="match status" value="1"/>
</dbReference>
<keyword evidence="4" id="KW-0238">DNA-binding</keyword>
<dbReference type="InterPro" id="IPR057727">
    <property type="entry name" value="WCX_dom"/>
</dbReference>
<keyword evidence="2" id="KW-0804">Transcription</keyword>
<name>A0ABT9U3L2_PAEHA</name>
<dbReference type="Gene3D" id="1.10.10.10">
    <property type="entry name" value="Winged helix-like DNA-binding domain superfamily/Winged helix DNA-binding domain"/>
    <property type="match status" value="1"/>
</dbReference>
<dbReference type="Pfam" id="PF25583">
    <property type="entry name" value="WCX"/>
    <property type="match status" value="1"/>
</dbReference>